<accession>A0AAD4VZK2</accession>
<dbReference type="EMBL" id="JAJFAZ020000004">
    <property type="protein sequence ID" value="KAI5334113.1"/>
    <property type="molecule type" value="Genomic_DNA"/>
</dbReference>
<protein>
    <submittedName>
        <fullName evidence="1">Uncharacterized protein</fullName>
    </submittedName>
</protein>
<evidence type="ECO:0000313" key="1">
    <source>
        <dbReference type="EMBL" id="KAI5334113.1"/>
    </source>
</evidence>
<comment type="caution">
    <text evidence="1">The sequence shown here is derived from an EMBL/GenBank/DDBJ whole genome shotgun (WGS) entry which is preliminary data.</text>
</comment>
<reference evidence="1 2" key="1">
    <citation type="journal article" date="2022" name="G3 (Bethesda)">
        <title>Whole-genome sequence and methylome profiling of the almond [Prunus dulcis (Mill.) D.A. Webb] cultivar 'Nonpareil'.</title>
        <authorList>
            <person name="D'Amico-Willman K.M."/>
            <person name="Ouma W.Z."/>
            <person name="Meulia T."/>
            <person name="Sideli G.M."/>
            <person name="Gradziel T.M."/>
            <person name="Fresnedo-Ramirez J."/>
        </authorList>
    </citation>
    <scope>NUCLEOTIDE SEQUENCE [LARGE SCALE GENOMIC DNA]</scope>
    <source>
        <strain evidence="1">Clone GOH B32 T37-40</strain>
    </source>
</reference>
<gene>
    <name evidence="1" type="ORF">L3X38_024246</name>
</gene>
<dbReference type="Proteomes" id="UP001054821">
    <property type="component" value="Chromosome 4"/>
</dbReference>
<organism evidence="1 2">
    <name type="scientific">Prunus dulcis</name>
    <name type="common">Almond</name>
    <name type="synonym">Amygdalus dulcis</name>
    <dbReference type="NCBI Taxonomy" id="3755"/>
    <lineage>
        <taxon>Eukaryota</taxon>
        <taxon>Viridiplantae</taxon>
        <taxon>Streptophyta</taxon>
        <taxon>Embryophyta</taxon>
        <taxon>Tracheophyta</taxon>
        <taxon>Spermatophyta</taxon>
        <taxon>Magnoliopsida</taxon>
        <taxon>eudicotyledons</taxon>
        <taxon>Gunneridae</taxon>
        <taxon>Pentapetalae</taxon>
        <taxon>rosids</taxon>
        <taxon>fabids</taxon>
        <taxon>Rosales</taxon>
        <taxon>Rosaceae</taxon>
        <taxon>Amygdaloideae</taxon>
        <taxon>Amygdaleae</taxon>
        <taxon>Prunus</taxon>
    </lineage>
</organism>
<name>A0AAD4VZK2_PRUDU</name>
<proteinExistence type="predicted"/>
<keyword evidence="2" id="KW-1185">Reference proteome</keyword>
<dbReference type="AlphaFoldDB" id="A0AAD4VZK2"/>
<sequence>MAKNGGRSSADFQFENRIAYATNRSIPTQPSARAYREDEFSYLDRQKWRPEEGDRRRRSSGDIRAKIAVFRRLERRPISGEGWVVTPRPSRFDRQHCQHDALKGRLINTLSSRPCGLNVAKVPFRDGTHCDPHNLRMHIMCRVHRKLNLEL</sequence>
<evidence type="ECO:0000313" key="2">
    <source>
        <dbReference type="Proteomes" id="UP001054821"/>
    </source>
</evidence>